<organism evidence="2 3">
    <name type="scientific">Sphingomonas aurantiaca</name>
    <dbReference type="NCBI Taxonomy" id="185949"/>
    <lineage>
        <taxon>Bacteria</taxon>
        <taxon>Pseudomonadati</taxon>
        <taxon>Pseudomonadota</taxon>
        <taxon>Alphaproteobacteria</taxon>
        <taxon>Sphingomonadales</taxon>
        <taxon>Sphingomonadaceae</taxon>
        <taxon>Sphingomonas</taxon>
    </lineage>
</organism>
<dbReference type="AlphaFoldDB" id="A0A5E7ZMY6"/>
<evidence type="ECO:0008006" key="4">
    <source>
        <dbReference type="Google" id="ProtNLM"/>
    </source>
</evidence>
<dbReference type="RefSeq" id="WP_151991235.1">
    <property type="nucleotide sequence ID" value="NZ_LR701528.1"/>
</dbReference>
<accession>A0A5E7ZMY6</accession>
<dbReference type="EMBL" id="CABVLI010000042">
    <property type="protein sequence ID" value="VVT20294.1"/>
    <property type="molecule type" value="Genomic_DNA"/>
</dbReference>
<gene>
    <name evidence="2" type="ORF">SPHINGO391_470050</name>
</gene>
<feature type="region of interest" description="Disordered" evidence="1">
    <location>
        <begin position="99"/>
        <end position="125"/>
    </location>
</feature>
<sequence length="125" mass="12828">MANKLKGEVAFNACGSNFTLVMDFNALCEIDTDLGISIDEIGAKLAGSAPTIRSVFRIGLAAKHGAMTDLEAGRLIGDIGPTKAAELLAEALQASFPEVAKPGADPRAAPGKPAPKKPRGTTGRP</sequence>
<protein>
    <recommendedName>
        <fullName evidence="4">Tail tube GTA-gp10-like protein</fullName>
    </recommendedName>
</protein>
<name>A0A5E7ZMY6_9SPHN</name>
<feature type="compositionally biased region" description="Low complexity" evidence="1">
    <location>
        <begin position="99"/>
        <end position="111"/>
    </location>
</feature>
<evidence type="ECO:0000313" key="3">
    <source>
        <dbReference type="Proteomes" id="UP000326857"/>
    </source>
</evidence>
<dbReference type="Proteomes" id="UP000326857">
    <property type="component" value="Unassembled WGS sequence"/>
</dbReference>
<proteinExistence type="predicted"/>
<evidence type="ECO:0000313" key="2">
    <source>
        <dbReference type="EMBL" id="VVT20294.1"/>
    </source>
</evidence>
<reference evidence="2 3" key="1">
    <citation type="submission" date="2019-09" db="EMBL/GenBank/DDBJ databases">
        <authorList>
            <person name="Dittami M. S."/>
        </authorList>
    </citation>
    <scope>NUCLEOTIDE SEQUENCE [LARGE SCALE GENOMIC DNA]</scope>
    <source>
        <strain evidence="2">SPHINGO391</strain>
    </source>
</reference>
<evidence type="ECO:0000256" key="1">
    <source>
        <dbReference type="SAM" id="MobiDB-lite"/>
    </source>
</evidence>